<evidence type="ECO:0000256" key="1">
    <source>
        <dbReference type="ARBA" id="ARBA00006149"/>
    </source>
</evidence>
<proteinExistence type="inferred from homology"/>
<evidence type="ECO:0000256" key="2">
    <source>
        <dbReference type="ARBA" id="ARBA00022603"/>
    </source>
</evidence>
<dbReference type="InterPro" id="IPR002052">
    <property type="entry name" value="DNA_methylase_N6_adenine_CS"/>
</dbReference>
<dbReference type="InterPro" id="IPR029063">
    <property type="entry name" value="SAM-dependent_MTases_sf"/>
</dbReference>
<organism evidence="6 7">
    <name type="scientific">Candidatus Iainarchaeum sp</name>
    <dbReference type="NCBI Taxonomy" id="3101447"/>
    <lineage>
        <taxon>Archaea</taxon>
        <taxon>Candidatus Iainarchaeota</taxon>
        <taxon>Candidatus Iainarchaeia</taxon>
        <taxon>Candidatus Iainarchaeales</taxon>
        <taxon>Candidatus Iainarchaeaceae</taxon>
        <taxon>Candidatus Iainarchaeum</taxon>
    </lineage>
</organism>
<dbReference type="Proteomes" id="UP000277633">
    <property type="component" value="Unassembled WGS sequence"/>
</dbReference>
<dbReference type="Pfam" id="PF05175">
    <property type="entry name" value="MTS"/>
    <property type="match status" value="1"/>
</dbReference>
<comment type="caution">
    <text evidence="6">The sequence shown here is derived from an EMBL/GenBank/DDBJ whole genome shotgun (WGS) entry which is preliminary data.</text>
</comment>
<dbReference type="GO" id="GO:0032259">
    <property type="term" value="P:methylation"/>
    <property type="evidence" value="ECO:0007669"/>
    <property type="project" value="UniProtKB-KW"/>
</dbReference>
<dbReference type="NCBIfam" id="NF011529">
    <property type="entry name" value="PRK14968.1-3"/>
    <property type="match status" value="1"/>
</dbReference>
<dbReference type="GO" id="GO:0003676">
    <property type="term" value="F:nucleic acid binding"/>
    <property type="evidence" value="ECO:0007669"/>
    <property type="project" value="InterPro"/>
</dbReference>
<dbReference type="PANTHER" id="PTHR45875">
    <property type="entry name" value="METHYLTRANSFERASE N6AMT1"/>
    <property type="match status" value="1"/>
</dbReference>
<sequence>MKRILFKDYELVVFDSVYEPREDSFLLAENVKVKPGIEALDMGCGCGIQSINLALQGANVLAVDVNRKAVANTIENAKRLDLGNKIKVKRSNLFSSIAKRKFDCIVFNPPYLPASSLGDVSIEGGKHGYEMLHKFLDKMPLHLKRDGVCYFVQSSLNGEQRTKKKLTSLDLSFEIIARQKFFFEELIIFKAFFQFFKEYDIY</sequence>
<gene>
    <name evidence="6" type="ORF">DRO07_02035</name>
</gene>
<evidence type="ECO:0000256" key="4">
    <source>
        <dbReference type="ARBA" id="ARBA00022691"/>
    </source>
</evidence>
<dbReference type="GO" id="GO:0035657">
    <property type="term" value="C:eRF1 methyltransferase complex"/>
    <property type="evidence" value="ECO:0007669"/>
    <property type="project" value="TreeGrafter"/>
</dbReference>
<comment type="similarity">
    <text evidence="1">Belongs to the eukaryotic/archaeal PrmC-related family.</text>
</comment>
<keyword evidence="2" id="KW-0489">Methyltransferase</keyword>
<dbReference type="CDD" id="cd02440">
    <property type="entry name" value="AdoMet_MTases"/>
    <property type="match status" value="1"/>
</dbReference>
<dbReference type="InterPro" id="IPR052190">
    <property type="entry name" value="Euk-Arch_PrmC-MTase"/>
</dbReference>
<evidence type="ECO:0000313" key="6">
    <source>
        <dbReference type="EMBL" id="RLG69580.1"/>
    </source>
</evidence>
<dbReference type="NCBIfam" id="TIGR00537">
    <property type="entry name" value="hemK_rel_arch"/>
    <property type="match status" value="1"/>
</dbReference>
<protein>
    <recommendedName>
        <fullName evidence="5">Methyltransferase small domain-containing protein</fullName>
    </recommendedName>
</protein>
<dbReference type="SUPFAM" id="SSF53335">
    <property type="entry name" value="S-adenosyl-L-methionine-dependent methyltransferases"/>
    <property type="match status" value="1"/>
</dbReference>
<dbReference type="PROSITE" id="PS00092">
    <property type="entry name" value="N6_MTASE"/>
    <property type="match status" value="1"/>
</dbReference>
<evidence type="ECO:0000259" key="5">
    <source>
        <dbReference type="Pfam" id="PF05175"/>
    </source>
</evidence>
<dbReference type="AlphaFoldDB" id="A0A497JIG0"/>
<dbReference type="PANTHER" id="PTHR45875:SF1">
    <property type="entry name" value="METHYLTRANSFERASE N6AMT1"/>
    <property type="match status" value="1"/>
</dbReference>
<dbReference type="GO" id="GO:0008757">
    <property type="term" value="F:S-adenosylmethionine-dependent methyltransferase activity"/>
    <property type="evidence" value="ECO:0007669"/>
    <property type="project" value="TreeGrafter"/>
</dbReference>
<dbReference type="EMBL" id="QMWO01000064">
    <property type="protein sequence ID" value="RLG69580.1"/>
    <property type="molecule type" value="Genomic_DNA"/>
</dbReference>
<evidence type="ECO:0000256" key="3">
    <source>
        <dbReference type="ARBA" id="ARBA00022679"/>
    </source>
</evidence>
<dbReference type="Gene3D" id="3.40.50.150">
    <property type="entry name" value="Vaccinia Virus protein VP39"/>
    <property type="match status" value="1"/>
</dbReference>
<name>A0A497JIG0_9ARCH</name>
<dbReference type="InterPro" id="IPR007848">
    <property type="entry name" value="Small_mtfrase_dom"/>
</dbReference>
<reference evidence="6 7" key="1">
    <citation type="submission" date="2018-06" db="EMBL/GenBank/DDBJ databases">
        <title>Extensive metabolic versatility and redundancy in microbially diverse, dynamic hydrothermal sediments.</title>
        <authorList>
            <person name="Dombrowski N."/>
            <person name="Teske A."/>
            <person name="Baker B.J."/>
        </authorList>
    </citation>
    <scope>NUCLEOTIDE SEQUENCE [LARGE SCALE GENOMIC DNA]</scope>
    <source>
        <strain evidence="6">B9_G13</strain>
    </source>
</reference>
<dbReference type="GO" id="GO:0008276">
    <property type="term" value="F:protein methyltransferase activity"/>
    <property type="evidence" value="ECO:0007669"/>
    <property type="project" value="TreeGrafter"/>
</dbReference>
<feature type="domain" description="Methyltransferase small" evidence="5">
    <location>
        <begin position="24"/>
        <end position="162"/>
    </location>
</feature>
<dbReference type="InterPro" id="IPR004557">
    <property type="entry name" value="PrmC-related"/>
</dbReference>
<keyword evidence="4" id="KW-0949">S-adenosyl-L-methionine</keyword>
<evidence type="ECO:0000313" key="7">
    <source>
        <dbReference type="Proteomes" id="UP000277633"/>
    </source>
</evidence>
<accession>A0A497JIG0</accession>
<keyword evidence="3" id="KW-0808">Transferase</keyword>